<dbReference type="GeneID" id="106806326"/>
<dbReference type="InterPro" id="IPR050230">
    <property type="entry name" value="CALM/Myosin/TropC-like"/>
</dbReference>
<dbReference type="PANTHER" id="PTHR23048">
    <property type="entry name" value="MYOSIN LIGHT CHAIN 1, 3"/>
    <property type="match status" value="1"/>
</dbReference>
<evidence type="ECO:0000313" key="4">
    <source>
        <dbReference type="RefSeq" id="XP_014663715.1"/>
    </source>
</evidence>
<dbReference type="InterPro" id="IPR002048">
    <property type="entry name" value="EF_hand_dom"/>
</dbReference>
<reference evidence="4" key="1">
    <citation type="submission" date="2025-08" db="UniProtKB">
        <authorList>
            <consortium name="RefSeq"/>
        </authorList>
    </citation>
    <scope>IDENTIFICATION</scope>
</reference>
<keyword evidence="1" id="KW-0677">Repeat</keyword>
<dbReference type="InterPro" id="IPR011992">
    <property type="entry name" value="EF-hand-dom_pair"/>
</dbReference>
<feature type="domain" description="EF-hand" evidence="2">
    <location>
        <begin position="78"/>
        <end position="113"/>
    </location>
</feature>
<evidence type="ECO:0000313" key="3">
    <source>
        <dbReference type="Proteomes" id="UP000695022"/>
    </source>
</evidence>
<sequence length="151" mass="17501">MARFHSPKEIEEYRECFYLNARTGALISDDQLSHVMRSLGLSPTRRETTKYFQEKATNNRVDFAGFLDIMHQHNAKEDVTGEVIAAFKLWDRHNRGYISARDLKHILSDFGDKLTKREVTSIMNEANIQSNGQVRYAELLRLLQAPPPDYL</sequence>
<gene>
    <name evidence="4" type="primary">LOC106806326</name>
</gene>
<dbReference type="PANTHER" id="PTHR23048:SF0">
    <property type="entry name" value="CALMODULIN LIKE 3"/>
    <property type="match status" value="1"/>
</dbReference>
<proteinExistence type="predicted"/>
<dbReference type="RefSeq" id="XP_014663715.1">
    <property type="nucleotide sequence ID" value="XM_014808229.1"/>
</dbReference>
<dbReference type="SUPFAM" id="SSF47473">
    <property type="entry name" value="EF-hand"/>
    <property type="match status" value="1"/>
</dbReference>
<protein>
    <submittedName>
        <fullName evidence="4">Calmodulin-like</fullName>
    </submittedName>
</protein>
<dbReference type="CDD" id="cd00051">
    <property type="entry name" value="EFh"/>
    <property type="match status" value="1"/>
</dbReference>
<dbReference type="Proteomes" id="UP000695022">
    <property type="component" value="Unplaced"/>
</dbReference>
<name>A0ABM1DUU4_PRICU</name>
<evidence type="ECO:0000256" key="1">
    <source>
        <dbReference type="ARBA" id="ARBA00022737"/>
    </source>
</evidence>
<keyword evidence="3" id="KW-1185">Reference proteome</keyword>
<accession>A0ABM1DUU4</accession>
<dbReference type="Pfam" id="PF13499">
    <property type="entry name" value="EF-hand_7"/>
    <property type="match status" value="1"/>
</dbReference>
<organism evidence="3 4">
    <name type="scientific">Priapulus caudatus</name>
    <name type="common">Priapulid worm</name>
    <dbReference type="NCBI Taxonomy" id="37621"/>
    <lineage>
        <taxon>Eukaryota</taxon>
        <taxon>Metazoa</taxon>
        <taxon>Ecdysozoa</taxon>
        <taxon>Scalidophora</taxon>
        <taxon>Priapulida</taxon>
        <taxon>Priapulimorpha</taxon>
        <taxon>Priapulimorphida</taxon>
        <taxon>Priapulidae</taxon>
        <taxon>Priapulus</taxon>
    </lineage>
</organism>
<evidence type="ECO:0000259" key="2">
    <source>
        <dbReference type="PROSITE" id="PS50222"/>
    </source>
</evidence>
<dbReference type="PROSITE" id="PS50222">
    <property type="entry name" value="EF_HAND_2"/>
    <property type="match status" value="1"/>
</dbReference>
<dbReference type="Gene3D" id="1.10.238.10">
    <property type="entry name" value="EF-hand"/>
    <property type="match status" value="2"/>
</dbReference>